<dbReference type="InterPro" id="IPR045766">
    <property type="entry name" value="MCAfunc"/>
</dbReference>
<accession>A0AAQ3WZ86</accession>
<dbReference type="Proteomes" id="UP001341281">
    <property type="component" value="Chromosome 06"/>
</dbReference>
<evidence type="ECO:0000313" key="3">
    <source>
        <dbReference type="EMBL" id="WVZ78776.1"/>
    </source>
</evidence>
<dbReference type="PANTHER" id="PTHR31149">
    <property type="entry name" value="EXPRESSED PROTEIN"/>
    <property type="match status" value="1"/>
</dbReference>
<keyword evidence="4" id="KW-1185">Reference proteome</keyword>
<evidence type="ECO:0000259" key="2">
    <source>
        <dbReference type="Pfam" id="PF23080"/>
    </source>
</evidence>
<feature type="domain" description="DUF7046" evidence="2">
    <location>
        <begin position="273"/>
        <end position="361"/>
    </location>
</feature>
<protein>
    <submittedName>
        <fullName evidence="3">Uncharacterized protein</fullName>
    </submittedName>
</protein>
<dbReference type="Pfam" id="PF23080">
    <property type="entry name" value="DUF7046"/>
    <property type="match status" value="1"/>
</dbReference>
<dbReference type="GO" id="GO:0005886">
    <property type="term" value="C:plasma membrane"/>
    <property type="evidence" value="ECO:0007669"/>
    <property type="project" value="TreeGrafter"/>
</dbReference>
<organism evidence="3 4">
    <name type="scientific">Paspalum notatum var. saurae</name>
    <dbReference type="NCBI Taxonomy" id="547442"/>
    <lineage>
        <taxon>Eukaryota</taxon>
        <taxon>Viridiplantae</taxon>
        <taxon>Streptophyta</taxon>
        <taxon>Embryophyta</taxon>
        <taxon>Tracheophyta</taxon>
        <taxon>Spermatophyta</taxon>
        <taxon>Magnoliopsida</taxon>
        <taxon>Liliopsida</taxon>
        <taxon>Poales</taxon>
        <taxon>Poaceae</taxon>
        <taxon>PACMAD clade</taxon>
        <taxon>Panicoideae</taxon>
        <taxon>Andropogonodae</taxon>
        <taxon>Paspaleae</taxon>
        <taxon>Paspalinae</taxon>
        <taxon>Paspalum</taxon>
    </lineage>
</organism>
<proteinExistence type="predicted"/>
<name>A0AAQ3WZ86_PASNO</name>
<evidence type="ECO:0000313" key="4">
    <source>
        <dbReference type="Proteomes" id="UP001341281"/>
    </source>
</evidence>
<dbReference type="InterPro" id="IPR055474">
    <property type="entry name" value="DUF7046"/>
</dbReference>
<dbReference type="PANTHER" id="PTHR31149:SF7">
    <property type="entry name" value="EXPRESSED PROTEIN"/>
    <property type="match status" value="1"/>
</dbReference>
<dbReference type="EMBL" id="CP144750">
    <property type="protein sequence ID" value="WVZ78776.1"/>
    <property type="molecule type" value="Genomic_DNA"/>
</dbReference>
<gene>
    <name evidence="3" type="ORF">U9M48_026432</name>
</gene>
<dbReference type="Gene3D" id="1.20.930.20">
    <property type="entry name" value="Adaptor protein Cbl, N-terminal domain"/>
    <property type="match status" value="1"/>
</dbReference>
<sequence length="405" mass="45224">MSAAWEDLGRAGNLLQLLGVDAFGLVSMITQAALTARRNRGACLQLAEHVRVVEGLLRRLQMLTHLRRHPETRRPLEQLDDALRRAYLLVRSCGDELDLRSYLYQLLTGTHTNARMRAAEEEIDRYIRLIPMISLVATVRVEIIGEPKPGFTLRACGFPINGTTLCNFQWTRHLDDGSRQSIQGATIYDYVVTADDVNTVLVVECTPMDENGLQGESVKRFSNGKQKISCGMSKNIGGRNFKDSGMQNEINACFANGEALFNVFTVSDSSGDWDPATLMLSRTSYQVKHGRTDEVMAEGIYSQINEIKVPIGRTTQFAILSSGGVNLQLNTSGTVDQNDVDNDVRLRDLIVLVMRVFQEKAFTPDAEEEGVLVLRGRNFVLFRAQLRLLEGQDSIRSGMCTLRFV</sequence>
<dbReference type="Gene3D" id="2.60.40.2700">
    <property type="match status" value="1"/>
</dbReference>
<dbReference type="AlphaFoldDB" id="A0AAQ3WZ86"/>
<dbReference type="CDD" id="cd21037">
    <property type="entry name" value="MLKL_NTD"/>
    <property type="match status" value="1"/>
</dbReference>
<feature type="domain" description="MCAfunc" evidence="1">
    <location>
        <begin position="25"/>
        <end position="142"/>
    </location>
</feature>
<reference evidence="3 4" key="1">
    <citation type="submission" date="2024-02" db="EMBL/GenBank/DDBJ databases">
        <title>High-quality chromosome-scale genome assembly of Pensacola bahiagrass (Paspalum notatum Flugge var. saurae).</title>
        <authorList>
            <person name="Vega J.M."/>
            <person name="Podio M."/>
            <person name="Orjuela J."/>
            <person name="Siena L.A."/>
            <person name="Pessino S.C."/>
            <person name="Combes M.C."/>
            <person name="Mariac C."/>
            <person name="Albertini E."/>
            <person name="Pupilli F."/>
            <person name="Ortiz J.P.A."/>
            <person name="Leblanc O."/>
        </authorList>
    </citation>
    <scope>NUCLEOTIDE SEQUENCE [LARGE SCALE GENOMIC DNA]</scope>
    <source>
        <strain evidence="3">R1</strain>
        <tissue evidence="3">Leaf</tissue>
    </source>
</reference>
<evidence type="ECO:0000259" key="1">
    <source>
        <dbReference type="Pfam" id="PF19584"/>
    </source>
</evidence>
<dbReference type="InterPro" id="IPR036537">
    <property type="entry name" value="Adaptor_Cbl_N_dom_sf"/>
</dbReference>
<dbReference type="Pfam" id="PF19584">
    <property type="entry name" value="MCAfunc"/>
    <property type="match status" value="1"/>
</dbReference>
<dbReference type="InterPro" id="IPR059179">
    <property type="entry name" value="MLKL-like_MCAfunc"/>
</dbReference>
<dbReference type="GO" id="GO:0007166">
    <property type="term" value="P:cell surface receptor signaling pathway"/>
    <property type="evidence" value="ECO:0007669"/>
    <property type="project" value="InterPro"/>
</dbReference>